<feature type="domain" description="DUF4296" evidence="3">
    <location>
        <begin position="27"/>
        <end position="109"/>
    </location>
</feature>
<dbReference type="Pfam" id="PF14129">
    <property type="entry name" value="DUF4296"/>
    <property type="match status" value="1"/>
</dbReference>
<organism evidence="4 5">
    <name type="scientific">Bacteroides pyogenes</name>
    <dbReference type="NCBI Taxonomy" id="310300"/>
    <lineage>
        <taxon>Bacteria</taxon>
        <taxon>Pseudomonadati</taxon>
        <taxon>Bacteroidota</taxon>
        <taxon>Bacteroidia</taxon>
        <taxon>Bacteroidales</taxon>
        <taxon>Bacteroidaceae</taxon>
        <taxon>Bacteroides</taxon>
    </lineage>
</organism>
<feature type="chain" id="PRO_5030116353" evidence="2">
    <location>
        <begin position="22"/>
        <end position="357"/>
    </location>
</feature>
<name>A0A5D3ESH4_9BACE</name>
<sequence>MKNKFWFHLCFVSFLAFSLTACKVKRPDNVLSEPEMENLLYDYHIAKAMGDYLPYNESYKKVLYIDAVFQKYGTTEAVFDSSLVWYTRNTEVLSKIYEKINKRMKANQDEINHLIALRDKKPKMSEPGDSIDVWPWRRMLRLTGKKLNNYYTFVLPGDSNYKDRDTLVWEARYHFLHTMPADSTGGAAMAMQIVYDKDTISRLEHIDGPGVYRIRLFADTLGTIREVKGFIYYASNDSLQGGTLLADRFSLLRYHCTDTLSIAARDSVNKAEKLKTDSLKQQPSAQPSDSLQQAEPKENPIRLSPEEMNRRRTGVRPEKRQEQIEVERHIQEEQEQQRKEREINQRRIHQQRSQTRR</sequence>
<proteinExistence type="predicted"/>
<protein>
    <submittedName>
        <fullName evidence="4">DUF4296 domain-containing protein</fullName>
    </submittedName>
</protein>
<dbReference type="Proteomes" id="UP000324383">
    <property type="component" value="Unassembled WGS sequence"/>
</dbReference>
<dbReference type="InterPro" id="IPR025381">
    <property type="entry name" value="DUF4296"/>
</dbReference>
<evidence type="ECO:0000256" key="2">
    <source>
        <dbReference type="SAM" id="SignalP"/>
    </source>
</evidence>
<keyword evidence="2" id="KW-0732">Signal</keyword>
<evidence type="ECO:0000256" key="1">
    <source>
        <dbReference type="SAM" id="MobiDB-lite"/>
    </source>
</evidence>
<dbReference type="RefSeq" id="WP_034543720.1">
    <property type="nucleotide sequence ID" value="NZ_CP197398.1"/>
</dbReference>
<comment type="caution">
    <text evidence="4">The sequence shown here is derived from an EMBL/GenBank/DDBJ whole genome shotgun (WGS) entry which is preliminary data.</text>
</comment>
<gene>
    <name evidence="4" type="ORF">FNJ60_12820</name>
</gene>
<evidence type="ECO:0000313" key="5">
    <source>
        <dbReference type="Proteomes" id="UP000324383"/>
    </source>
</evidence>
<accession>A0A5D3ESH4</accession>
<dbReference type="PROSITE" id="PS51257">
    <property type="entry name" value="PROKAR_LIPOPROTEIN"/>
    <property type="match status" value="1"/>
</dbReference>
<dbReference type="AlphaFoldDB" id="A0A5D3ESH4"/>
<reference evidence="4 5" key="1">
    <citation type="submission" date="2019-07" db="EMBL/GenBank/DDBJ databases">
        <title>Draft Genome Sequences of Bacteroides pyogenes Strains Isolated from the Uterus Holstein Dairy Cows with Metritis.</title>
        <authorList>
            <person name="Cunha F."/>
            <person name="Galvao K.N."/>
            <person name="Jeon S.J."/>
            <person name="Jeong K.C."/>
        </authorList>
    </citation>
    <scope>NUCLEOTIDE SEQUENCE [LARGE SCALE GENOMIC DNA]</scope>
    <source>
        <strain evidence="4 5">KG-31</strain>
    </source>
</reference>
<feature type="compositionally biased region" description="Basic residues" evidence="1">
    <location>
        <begin position="346"/>
        <end position="357"/>
    </location>
</feature>
<feature type="region of interest" description="Disordered" evidence="1">
    <location>
        <begin position="273"/>
        <end position="357"/>
    </location>
</feature>
<evidence type="ECO:0000313" key="4">
    <source>
        <dbReference type="EMBL" id="TYK32277.1"/>
    </source>
</evidence>
<evidence type="ECO:0000259" key="3">
    <source>
        <dbReference type="Pfam" id="PF14129"/>
    </source>
</evidence>
<feature type="compositionally biased region" description="Basic and acidic residues" evidence="1">
    <location>
        <begin position="295"/>
        <end position="345"/>
    </location>
</feature>
<feature type="compositionally biased region" description="Polar residues" evidence="1">
    <location>
        <begin position="279"/>
        <end position="293"/>
    </location>
</feature>
<feature type="signal peptide" evidence="2">
    <location>
        <begin position="1"/>
        <end position="21"/>
    </location>
</feature>
<keyword evidence="5" id="KW-1185">Reference proteome</keyword>
<dbReference type="EMBL" id="VKLW01000034">
    <property type="protein sequence ID" value="TYK32277.1"/>
    <property type="molecule type" value="Genomic_DNA"/>
</dbReference>